<keyword evidence="1" id="KW-0812">Transmembrane</keyword>
<reference evidence="2" key="2">
    <citation type="submission" date="2021-04" db="EMBL/GenBank/DDBJ databases">
        <authorList>
            <person name="Gilroy R."/>
        </authorList>
    </citation>
    <scope>NUCLEOTIDE SEQUENCE</scope>
    <source>
        <strain evidence="2">CHK193-4272</strain>
    </source>
</reference>
<accession>A0A9D1PK30</accession>
<sequence>MIDFIIIAVVFVILAAAITYIIKAKKSGAKCIGCPSAKQCSSEHHCNGGCSGCSGCHDDNK</sequence>
<dbReference type="EMBL" id="DXIE01000037">
    <property type="protein sequence ID" value="HIV62542.1"/>
    <property type="molecule type" value="Genomic_DNA"/>
</dbReference>
<feature type="transmembrane region" description="Helical" evidence="1">
    <location>
        <begin position="6"/>
        <end position="22"/>
    </location>
</feature>
<comment type="caution">
    <text evidence="2">The sequence shown here is derived from an EMBL/GenBank/DDBJ whole genome shotgun (WGS) entry which is preliminary data.</text>
</comment>
<dbReference type="AlphaFoldDB" id="A0A9D1PK30"/>
<evidence type="ECO:0000313" key="2">
    <source>
        <dbReference type="EMBL" id="HIV62542.1"/>
    </source>
</evidence>
<reference evidence="2" key="1">
    <citation type="journal article" date="2021" name="PeerJ">
        <title>Extensive microbial diversity within the chicken gut microbiome revealed by metagenomics and culture.</title>
        <authorList>
            <person name="Gilroy R."/>
            <person name="Ravi A."/>
            <person name="Getino M."/>
            <person name="Pursley I."/>
            <person name="Horton D.L."/>
            <person name="Alikhan N.F."/>
            <person name="Baker D."/>
            <person name="Gharbi K."/>
            <person name="Hall N."/>
            <person name="Watson M."/>
            <person name="Adriaenssens E.M."/>
            <person name="Foster-Nyarko E."/>
            <person name="Jarju S."/>
            <person name="Secka A."/>
            <person name="Antonio M."/>
            <person name="Oren A."/>
            <person name="Chaudhuri R.R."/>
            <person name="La Ragione R."/>
            <person name="Hildebrand F."/>
            <person name="Pallen M.J."/>
        </authorList>
    </citation>
    <scope>NUCLEOTIDE SEQUENCE</scope>
    <source>
        <strain evidence="2">CHK193-4272</strain>
    </source>
</reference>
<evidence type="ECO:0000256" key="1">
    <source>
        <dbReference type="SAM" id="Phobius"/>
    </source>
</evidence>
<keyword evidence="1" id="KW-0472">Membrane</keyword>
<dbReference type="Proteomes" id="UP000886808">
    <property type="component" value="Unassembled WGS sequence"/>
</dbReference>
<protein>
    <submittedName>
        <fullName evidence="2">FeoB-associated Cys-rich membrane protein</fullName>
    </submittedName>
</protein>
<evidence type="ECO:0000313" key="3">
    <source>
        <dbReference type="Proteomes" id="UP000886808"/>
    </source>
</evidence>
<gene>
    <name evidence="2" type="ORF">H9746_06860</name>
</gene>
<dbReference type="Pfam" id="PF12669">
    <property type="entry name" value="FeoB_associated"/>
    <property type="match status" value="1"/>
</dbReference>
<name>A0A9D1PK30_9FIRM</name>
<organism evidence="2 3">
    <name type="scientific">Candidatus Butyricicoccus avistercoris</name>
    <dbReference type="NCBI Taxonomy" id="2838518"/>
    <lineage>
        <taxon>Bacteria</taxon>
        <taxon>Bacillati</taxon>
        <taxon>Bacillota</taxon>
        <taxon>Clostridia</taxon>
        <taxon>Eubacteriales</taxon>
        <taxon>Butyricicoccaceae</taxon>
        <taxon>Butyricicoccus</taxon>
    </lineage>
</organism>
<keyword evidence="1" id="KW-1133">Transmembrane helix</keyword>
<proteinExistence type="predicted"/>